<sequence length="180" mass="18760">MSDVIIKANERSKIRVFAVNLPPGEVADTLKTQPKPDVARQLLNSPHLNTSSTEIFPVSDLTGVGLSGYLGEGYAVGDEQLAADRGKLDGLDGYVLLLFSDSFAGAETTLTPSPELTLIGTYTEARPSDDVTPITADSAKPYSGVAASDPPVPPRGPAGSAMVILGLIGLVALAVWWLLA</sequence>
<accession>A0A9X1K593</accession>
<evidence type="ECO:0000313" key="3">
    <source>
        <dbReference type="Proteomes" id="UP001138661"/>
    </source>
</evidence>
<organism evidence="2 3">
    <name type="scientific">Roseobacter insulae</name>
    <dbReference type="NCBI Taxonomy" id="2859783"/>
    <lineage>
        <taxon>Bacteria</taxon>
        <taxon>Pseudomonadati</taxon>
        <taxon>Pseudomonadota</taxon>
        <taxon>Alphaproteobacteria</taxon>
        <taxon>Rhodobacterales</taxon>
        <taxon>Roseobacteraceae</taxon>
        <taxon>Roseobacter</taxon>
    </lineage>
</organism>
<keyword evidence="1" id="KW-0812">Transmembrane</keyword>
<comment type="caution">
    <text evidence="2">The sequence shown here is derived from an EMBL/GenBank/DDBJ whole genome shotgun (WGS) entry which is preliminary data.</text>
</comment>
<evidence type="ECO:0000313" key="2">
    <source>
        <dbReference type="EMBL" id="MBW4710547.1"/>
    </source>
</evidence>
<keyword evidence="1" id="KW-1133">Transmembrane helix</keyword>
<proteinExistence type="predicted"/>
<evidence type="ECO:0000256" key="1">
    <source>
        <dbReference type="SAM" id="Phobius"/>
    </source>
</evidence>
<keyword evidence="3" id="KW-1185">Reference proteome</keyword>
<reference evidence="2" key="1">
    <citation type="submission" date="2021-07" db="EMBL/GenBank/DDBJ databases">
        <title>Roseobacter insulae sp. nov., isolated from a tidal flat.</title>
        <authorList>
            <person name="Park S."/>
            <person name="Yoon J.-H."/>
        </authorList>
    </citation>
    <scope>NUCLEOTIDE SEQUENCE</scope>
    <source>
        <strain evidence="2">YSTF-M11</strain>
    </source>
</reference>
<feature type="transmembrane region" description="Helical" evidence="1">
    <location>
        <begin position="158"/>
        <end position="179"/>
    </location>
</feature>
<protein>
    <submittedName>
        <fullName evidence="2">Uncharacterized protein</fullName>
    </submittedName>
</protein>
<gene>
    <name evidence="2" type="ORF">KX928_22395</name>
</gene>
<dbReference type="Proteomes" id="UP001138661">
    <property type="component" value="Unassembled WGS sequence"/>
</dbReference>
<dbReference type="AlphaFoldDB" id="A0A9X1K593"/>
<keyword evidence="1" id="KW-0472">Membrane</keyword>
<dbReference type="EMBL" id="JAHXDN010000009">
    <property type="protein sequence ID" value="MBW4710547.1"/>
    <property type="molecule type" value="Genomic_DNA"/>
</dbReference>
<dbReference type="RefSeq" id="WP_219507291.1">
    <property type="nucleotide sequence ID" value="NZ_JAHXDN010000009.1"/>
</dbReference>
<name>A0A9X1K593_9RHOB</name>